<evidence type="ECO:0000256" key="3">
    <source>
        <dbReference type="ARBA" id="ARBA00022806"/>
    </source>
</evidence>
<dbReference type="InterPro" id="IPR050615">
    <property type="entry name" value="ATP-dep_DNA_Helicase"/>
</dbReference>
<proteinExistence type="predicted"/>
<protein>
    <submittedName>
        <fullName evidence="6">Chromatin remodeling complex ATPase</fullName>
    </submittedName>
</protein>
<dbReference type="SMART" id="SM00487">
    <property type="entry name" value="DEXDc"/>
    <property type="match status" value="1"/>
</dbReference>
<dbReference type="EMBL" id="BK016090">
    <property type="protein sequence ID" value="DAF94000.1"/>
    <property type="molecule type" value="Genomic_DNA"/>
</dbReference>
<dbReference type="Gene3D" id="3.40.50.300">
    <property type="entry name" value="P-loop containing nucleotide triphosphate hydrolases"/>
    <property type="match status" value="2"/>
</dbReference>
<dbReference type="InterPro" id="IPR014001">
    <property type="entry name" value="Helicase_ATP-bd"/>
</dbReference>
<dbReference type="GO" id="GO:0004386">
    <property type="term" value="F:helicase activity"/>
    <property type="evidence" value="ECO:0007669"/>
    <property type="project" value="UniProtKB-KW"/>
</dbReference>
<keyword evidence="2" id="KW-0378">Hydrolase</keyword>
<dbReference type="EMBL" id="BK016090">
    <property type="protein sequence ID" value="DAF94001.1"/>
    <property type="molecule type" value="Genomic_DNA"/>
</dbReference>
<feature type="domain" description="Helicase ATP-binding" evidence="5">
    <location>
        <begin position="132"/>
        <end position="291"/>
    </location>
</feature>
<keyword evidence="4" id="KW-0067">ATP-binding</keyword>
<evidence type="ECO:0000313" key="6">
    <source>
        <dbReference type="EMBL" id="DAF94000.1"/>
    </source>
</evidence>
<dbReference type="GO" id="GO:0005524">
    <property type="term" value="F:ATP binding"/>
    <property type="evidence" value="ECO:0007669"/>
    <property type="project" value="UniProtKB-KW"/>
</dbReference>
<dbReference type="PANTHER" id="PTHR11274:SF0">
    <property type="entry name" value="GENERAL TRANSCRIPTION AND DNA REPAIR FACTOR IIH HELICASE SUBUNIT XPB"/>
    <property type="match status" value="1"/>
</dbReference>
<name>A0A8S5UHP0_9CAUD</name>
<keyword evidence="1" id="KW-0547">Nucleotide-binding</keyword>
<dbReference type="SUPFAM" id="SSF52540">
    <property type="entry name" value="P-loop containing nucleoside triphosphate hydrolases"/>
    <property type="match status" value="2"/>
</dbReference>
<dbReference type="PROSITE" id="PS51192">
    <property type="entry name" value="HELICASE_ATP_BIND_1"/>
    <property type="match status" value="1"/>
</dbReference>
<dbReference type="Pfam" id="PF00271">
    <property type="entry name" value="Helicase_C"/>
    <property type="match status" value="1"/>
</dbReference>
<dbReference type="InterPro" id="IPR001650">
    <property type="entry name" value="Helicase_C-like"/>
</dbReference>
<evidence type="ECO:0000259" key="5">
    <source>
        <dbReference type="PROSITE" id="PS51192"/>
    </source>
</evidence>
<evidence type="ECO:0000256" key="2">
    <source>
        <dbReference type="ARBA" id="ARBA00022801"/>
    </source>
</evidence>
<reference evidence="6" key="1">
    <citation type="journal article" date="2021" name="Proc. Natl. Acad. Sci. U.S.A.">
        <title>A Catalog of Tens of Thousands of Viruses from Human Metagenomes Reveals Hidden Associations with Chronic Diseases.</title>
        <authorList>
            <person name="Tisza M.J."/>
            <person name="Buck C.B."/>
        </authorList>
    </citation>
    <scope>NUCLEOTIDE SEQUENCE</scope>
    <source>
        <strain evidence="6">Ctu2j3</strain>
    </source>
</reference>
<accession>A0A8S5UHP0</accession>
<dbReference type="GO" id="GO:0003677">
    <property type="term" value="F:DNA binding"/>
    <property type="evidence" value="ECO:0007669"/>
    <property type="project" value="InterPro"/>
</dbReference>
<dbReference type="PANTHER" id="PTHR11274">
    <property type="entry name" value="RAD25/XP-B DNA REPAIR HELICASE"/>
    <property type="match status" value="1"/>
</dbReference>
<dbReference type="Pfam" id="PF04851">
    <property type="entry name" value="ResIII"/>
    <property type="match status" value="1"/>
</dbReference>
<dbReference type="GO" id="GO:0016787">
    <property type="term" value="F:hydrolase activity"/>
    <property type="evidence" value="ECO:0007669"/>
    <property type="project" value="UniProtKB-KW"/>
</dbReference>
<dbReference type="InterPro" id="IPR006935">
    <property type="entry name" value="Helicase/UvrB_N"/>
</dbReference>
<sequence>MAEVKPITVHARESFLIPKKSLPLDVRDELIEKYKFRFYEDKNCKQCEFFEDRHSDACDNCGSFLGGADLASMVKIGEKEFLKTPLGDAGGLKQVLEKSDIPFKFKKHFPTQEFSRPIKFTGTLKDYQPAAVDAILKKKRGVLKAPPRSGKTVMGAAAVCRLGKKTIIMASQREWILGFQETFIGSDTQAALTNCRKTQIGLCKTYEDFLKYDICLVTCQTFWSAKGRKLLRRVRDMFAMLLVDEIHTGAAPKYASVIAALNCEYKIGLSGTPNRKDGRYVLMRNLMGPVIADIKVEKLRPHVRLVKTQYTFRAKGNVPWTRMVSSLENDAKRLKLIAEWAVRDARAGHMILIPMSQVKPIKALVAAINKIAGEPIAKAFLGSGSMKKTERDAILQEARQYKIKVLIGTTKLLTTGTNIPRASALYSVIMSSNMENAEQRGARVLTPFEGKPEPIWRIFLDDSNVYRRCLANEWWGCLSPRFKPIISDKDLKILKDYLKQTSNRSSFNDGPVDF</sequence>
<organism evidence="6">
    <name type="scientific">Myoviridae sp. ctu2j3</name>
    <dbReference type="NCBI Taxonomy" id="2825197"/>
    <lineage>
        <taxon>Viruses</taxon>
        <taxon>Duplodnaviria</taxon>
        <taxon>Heunggongvirae</taxon>
        <taxon>Uroviricota</taxon>
        <taxon>Caudoviricetes</taxon>
    </lineage>
</organism>
<keyword evidence="3" id="KW-0347">Helicase</keyword>
<evidence type="ECO:0000256" key="4">
    <source>
        <dbReference type="ARBA" id="ARBA00022840"/>
    </source>
</evidence>
<evidence type="ECO:0000256" key="1">
    <source>
        <dbReference type="ARBA" id="ARBA00022741"/>
    </source>
</evidence>
<dbReference type="InterPro" id="IPR027417">
    <property type="entry name" value="P-loop_NTPase"/>
</dbReference>